<dbReference type="GeneID" id="27310414"/>
<dbReference type="AlphaFoldDB" id="A0A0D2AJI0"/>
<dbReference type="OrthoDB" id="2898618at2759"/>
<gene>
    <name evidence="4" type="ORF">PV09_02441</name>
</gene>
<name>A0A0D2AJI0_9PEZI</name>
<dbReference type="CDD" id="cd05233">
    <property type="entry name" value="SDR_c"/>
    <property type="match status" value="1"/>
</dbReference>
<dbReference type="Gene3D" id="3.40.50.720">
    <property type="entry name" value="NAD(P)-binding Rossmann-like Domain"/>
    <property type="match status" value="1"/>
</dbReference>
<dbReference type="STRING" id="253628.A0A0D2AJI0"/>
<dbReference type="SUPFAM" id="SSF51735">
    <property type="entry name" value="NAD(P)-binding Rossmann-fold domains"/>
    <property type="match status" value="1"/>
</dbReference>
<accession>A0A0D2AJI0</accession>
<evidence type="ECO:0000256" key="1">
    <source>
        <dbReference type="ARBA" id="ARBA00006484"/>
    </source>
</evidence>
<dbReference type="PANTHER" id="PTHR43618">
    <property type="entry name" value="7-ALPHA-HYDROXYSTEROID DEHYDROGENASE"/>
    <property type="match status" value="1"/>
</dbReference>
<dbReference type="InterPro" id="IPR036291">
    <property type="entry name" value="NAD(P)-bd_dom_sf"/>
</dbReference>
<dbReference type="RefSeq" id="XP_016216619.1">
    <property type="nucleotide sequence ID" value="XM_016355483.1"/>
</dbReference>
<dbReference type="Pfam" id="PF00106">
    <property type="entry name" value="adh_short"/>
    <property type="match status" value="1"/>
</dbReference>
<dbReference type="HOGENOM" id="CLU_010194_12_1_1"/>
<organism evidence="4 5">
    <name type="scientific">Verruconis gallopava</name>
    <dbReference type="NCBI Taxonomy" id="253628"/>
    <lineage>
        <taxon>Eukaryota</taxon>
        <taxon>Fungi</taxon>
        <taxon>Dikarya</taxon>
        <taxon>Ascomycota</taxon>
        <taxon>Pezizomycotina</taxon>
        <taxon>Dothideomycetes</taxon>
        <taxon>Pleosporomycetidae</taxon>
        <taxon>Venturiales</taxon>
        <taxon>Sympoventuriaceae</taxon>
        <taxon>Verruconis</taxon>
    </lineage>
</organism>
<dbReference type="Proteomes" id="UP000053259">
    <property type="component" value="Unassembled WGS sequence"/>
</dbReference>
<protein>
    <recommendedName>
        <fullName evidence="6">NAD(P)-binding protein</fullName>
    </recommendedName>
</protein>
<dbReference type="EMBL" id="KN847534">
    <property type="protein sequence ID" value="KIW06750.1"/>
    <property type="molecule type" value="Genomic_DNA"/>
</dbReference>
<keyword evidence="5" id="KW-1185">Reference proteome</keyword>
<sequence>MSPKAADLYNVNGLVAVVTGGSTSIGLAITKALAQNGAKRVYIVGRRREKLEAAAEELAVDGNVVPLVGEVTSKESLAEIARQVEDDAGYVHLLVANAGITGPKIRPALDPATGSIDDFVERAWSTPASDFVRAFDVNVAAVHYSVLAFLRLLDRGNRAHNQFRDGVASQVVAVSAVPGCARLKAASFAYGSSKAALAHLMKHLSVWCARWNIRCNVVAPGSLSSLGLSHHFMIPIPLPDLDDEEDG</sequence>
<evidence type="ECO:0008006" key="6">
    <source>
        <dbReference type="Google" id="ProtNLM"/>
    </source>
</evidence>
<proteinExistence type="inferred from homology"/>
<dbReference type="GO" id="GO:0016491">
    <property type="term" value="F:oxidoreductase activity"/>
    <property type="evidence" value="ECO:0007669"/>
    <property type="project" value="UniProtKB-KW"/>
</dbReference>
<dbReference type="PROSITE" id="PS00061">
    <property type="entry name" value="ADH_SHORT"/>
    <property type="match status" value="1"/>
</dbReference>
<dbReference type="InterPro" id="IPR020904">
    <property type="entry name" value="Sc_DH/Rdtase_CS"/>
</dbReference>
<evidence type="ECO:0000313" key="5">
    <source>
        <dbReference type="Proteomes" id="UP000053259"/>
    </source>
</evidence>
<keyword evidence="2" id="KW-0521">NADP</keyword>
<dbReference type="PRINTS" id="PR00081">
    <property type="entry name" value="GDHRDH"/>
</dbReference>
<dbReference type="InterPro" id="IPR052178">
    <property type="entry name" value="Sec_Metab_Biosynth_SDR"/>
</dbReference>
<comment type="similarity">
    <text evidence="1">Belongs to the short-chain dehydrogenases/reductases (SDR) family.</text>
</comment>
<evidence type="ECO:0000256" key="2">
    <source>
        <dbReference type="ARBA" id="ARBA00022857"/>
    </source>
</evidence>
<dbReference type="InParanoid" id="A0A0D2AJI0"/>
<dbReference type="VEuPathDB" id="FungiDB:PV09_02441"/>
<dbReference type="InterPro" id="IPR002347">
    <property type="entry name" value="SDR_fam"/>
</dbReference>
<evidence type="ECO:0000256" key="3">
    <source>
        <dbReference type="ARBA" id="ARBA00023002"/>
    </source>
</evidence>
<dbReference type="PANTHER" id="PTHR43618:SF18">
    <property type="entry name" value="SHORT CHAIN DEHYDROGENASE_REDUCTASE FAMILY (AFU_ORTHOLOGUE AFUA_5G12480)"/>
    <property type="match status" value="1"/>
</dbReference>
<evidence type="ECO:0000313" key="4">
    <source>
        <dbReference type="EMBL" id="KIW06750.1"/>
    </source>
</evidence>
<reference evidence="4 5" key="1">
    <citation type="submission" date="2015-01" db="EMBL/GenBank/DDBJ databases">
        <title>The Genome Sequence of Ochroconis gallopava CBS43764.</title>
        <authorList>
            <consortium name="The Broad Institute Genomics Platform"/>
            <person name="Cuomo C."/>
            <person name="de Hoog S."/>
            <person name="Gorbushina A."/>
            <person name="Stielow B."/>
            <person name="Teixiera M."/>
            <person name="Abouelleil A."/>
            <person name="Chapman S.B."/>
            <person name="Priest M."/>
            <person name="Young S.K."/>
            <person name="Wortman J."/>
            <person name="Nusbaum C."/>
            <person name="Birren B."/>
        </authorList>
    </citation>
    <scope>NUCLEOTIDE SEQUENCE [LARGE SCALE GENOMIC DNA]</scope>
    <source>
        <strain evidence="4 5">CBS 43764</strain>
    </source>
</reference>
<keyword evidence="3" id="KW-0560">Oxidoreductase</keyword>